<organism evidence="7 8">
    <name type="scientific">Affinibrenneria salicis</name>
    <dbReference type="NCBI Taxonomy" id="2590031"/>
    <lineage>
        <taxon>Bacteria</taxon>
        <taxon>Pseudomonadati</taxon>
        <taxon>Pseudomonadota</taxon>
        <taxon>Gammaproteobacteria</taxon>
        <taxon>Enterobacterales</taxon>
        <taxon>Pectobacteriaceae</taxon>
        <taxon>Affinibrenneria</taxon>
    </lineage>
</organism>
<evidence type="ECO:0000313" key="8">
    <source>
        <dbReference type="Proteomes" id="UP000335415"/>
    </source>
</evidence>
<reference evidence="7 8" key="1">
    <citation type="submission" date="2019-09" db="EMBL/GenBank/DDBJ databases">
        <authorList>
            <person name="Li Y."/>
        </authorList>
    </citation>
    <scope>NUCLEOTIDE SEQUENCE [LARGE SCALE GENOMIC DNA]</scope>
    <source>
        <strain evidence="7 8">L3-3HA</strain>
    </source>
</reference>
<dbReference type="PANTHER" id="PTHR13393">
    <property type="entry name" value="SAM-DEPENDENT METHYLTRANSFERASE"/>
    <property type="match status" value="1"/>
</dbReference>
<dbReference type="NCBIfam" id="NF008725">
    <property type="entry name" value="PRK11727.1"/>
    <property type="match status" value="1"/>
</dbReference>
<dbReference type="CDD" id="cd02440">
    <property type="entry name" value="AdoMet_MTases"/>
    <property type="match status" value="1"/>
</dbReference>
<dbReference type="FunFam" id="3.40.50.150:FF:000045">
    <property type="entry name" value="Ribosomal RNA large subunit methyltransferase F"/>
    <property type="match status" value="1"/>
</dbReference>
<comment type="catalytic activity">
    <reaction evidence="6">
        <text>adenosine(1618) in 23S rRNA + S-adenosyl-L-methionine = N(6)-methyladenosine(1618) in 23S rRNA + S-adenosyl-L-homocysteine + H(+)</text>
        <dbReference type="Rhea" id="RHEA:16497"/>
        <dbReference type="Rhea" id="RHEA-COMP:10229"/>
        <dbReference type="Rhea" id="RHEA-COMP:10231"/>
        <dbReference type="ChEBI" id="CHEBI:15378"/>
        <dbReference type="ChEBI" id="CHEBI:57856"/>
        <dbReference type="ChEBI" id="CHEBI:59789"/>
        <dbReference type="ChEBI" id="CHEBI:74411"/>
        <dbReference type="ChEBI" id="CHEBI:74449"/>
        <dbReference type="EC" id="2.1.1.181"/>
    </reaction>
</comment>
<evidence type="ECO:0000256" key="5">
    <source>
        <dbReference type="ARBA" id="ARBA00022691"/>
    </source>
</evidence>
<name>A0A5J5FWH7_9GAMM</name>
<dbReference type="EMBL" id="VYKJ01000009">
    <property type="protein sequence ID" value="KAA8998132.1"/>
    <property type="molecule type" value="Genomic_DNA"/>
</dbReference>
<dbReference type="PANTHER" id="PTHR13393:SF0">
    <property type="entry name" value="RNA N6-ADENOSINE-METHYLTRANSFERASE METTL16"/>
    <property type="match status" value="1"/>
</dbReference>
<dbReference type="Proteomes" id="UP000335415">
    <property type="component" value="Unassembled WGS sequence"/>
</dbReference>
<evidence type="ECO:0000256" key="1">
    <source>
        <dbReference type="ARBA" id="ARBA00022490"/>
    </source>
</evidence>
<evidence type="ECO:0000256" key="6">
    <source>
        <dbReference type="HAMAP-Rule" id="MF_01848"/>
    </source>
</evidence>
<evidence type="ECO:0000256" key="2">
    <source>
        <dbReference type="ARBA" id="ARBA00022552"/>
    </source>
</evidence>
<dbReference type="InterPro" id="IPR016909">
    <property type="entry name" value="rRNA_lsu_MeTfrase_F"/>
</dbReference>
<keyword evidence="3 6" id="KW-0489">Methyltransferase</keyword>
<dbReference type="Gene3D" id="3.40.50.150">
    <property type="entry name" value="Vaccinia Virus protein VP39"/>
    <property type="match status" value="1"/>
</dbReference>
<comment type="subcellular location">
    <subcellularLocation>
        <location evidence="6">Cytoplasm</location>
    </subcellularLocation>
</comment>
<proteinExistence type="inferred from homology"/>
<keyword evidence="4 6" id="KW-0808">Transferase</keyword>
<dbReference type="PIRSF" id="PIRSF029038">
    <property type="entry name" value="Mtase_YbiN_prd"/>
    <property type="match status" value="1"/>
</dbReference>
<dbReference type="EC" id="2.1.1.181" evidence="6"/>
<protein>
    <recommendedName>
        <fullName evidence="6">Ribosomal RNA large subunit methyltransferase F</fullName>
        <ecNumber evidence="6">2.1.1.181</ecNumber>
    </recommendedName>
    <alternativeName>
        <fullName evidence="6">23S rRNA mA1618 methyltransferase</fullName>
    </alternativeName>
    <alternativeName>
        <fullName evidence="6">rRNA adenine N-6-methyltransferase</fullName>
    </alternativeName>
</protein>
<keyword evidence="2 6" id="KW-0698">rRNA processing</keyword>
<dbReference type="GO" id="GO:0070475">
    <property type="term" value="P:rRNA base methylation"/>
    <property type="evidence" value="ECO:0007669"/>
    <property type="project" value="TreeGrafter"/>
</dbReference>
<dbReference type="Pfam" id="PF05971">
    <property type="entry name" value="Methyltransf_10"/>
    <property type="match status" value="1"/>
</dbReference>
<dbReference type="InterPro" id="IPR010286">
    <property type="entry name" value="METTL16/RlmF"/>
</dbReference>
<comment type="similarity">
    <text evidence="6">Belongs to the methyltransferase superfamily. METTL16/RlmF family.</text>
</comment>
<evidence type="ECO:0000256" key="3">
    <source>
        <dbReference type="ARBA" id="ARBA00022603"/>
    </source>
</evidence>
<evidence type="ECO:0000313" key="7">
    <source>
        <dbReference type="EMBL" id="KAA8998132.1"/>
    </source>
</evidence>
<comment type="caution">
    <text evidence="7">The sequence shown here is derived from an EMBL/GenBank/DDBJ whole genome shotgun (WGS) entry which is preliminary data.</text>
</comment>
<dbReference type="SUPFAM" id="SSF53335">
    <property type="entry name" value="S-adenosyl-L-methionine-dependent methyltransferases"/>
    <property type="match status" value="1"/>
</dbReference>
<dbReference type="InterPro" id="IPR029063">
    <property type="entry name" value="SAM-dependent_MTases_sf"/>
</dbReference>
<dbReference type="OrthoDB" id="1115728at2"/>
<evidence type="ECO:0000256" key="4">
    <source>
        <dbReference type="ARBA" id="ARBA00022679"/>
    </source>
</evidence>
<dbReference type="RefSeq" id="WP_150436191.1">
    <property type="nucleotide sequence ID" value="NZ_VYKJ01000009.1"/>
</dbReference>
<dbReference type="GO" id="GO:0005737">
    <property type="term" value="C:cytoplasm"/>
    <property type="evidence" value="ECO:0007669"/>
    <property type="project" value="UniProtKB-SubCell"/>
</dbReference>
<accession>A0A5J5FWH7</accession>
<dbReference type="GO" id="GO:0052907">
    <property type="term" value="F:23S rRNA (adenine(1618)-N(6))-methyltransferase activity"/>
    <property type="evidence" value="ECO:0007669"/>
    <property type="project" value="UniProtKB-EC"/>
</dbReference>
<comment type="function">
    <text evidence="6">Specifically methylates the adenine in position 1618 of 23S rRNA.</text>
</comment>
<keyword evidence="5 6" id="KW-0949">S-adenosyl-L-methionine</keyword>
<dbReference type="HAMAP" id="MF_01848">
    <property type="entry name" value="23SrRNA_methyltr_F"/>
    <property type="match status" value="1"/>
</dbReference>
<sequence length="309" mass="34608">MTMSAEKTTLHPRNRHRARYDFAALQHSLPALAPFVKVNAYGETSVDFADPAAVRTLNQALLRHFYQIENWTLPDGFLCPPVPGRADYLHYLADLLAADSPGGIPRNVSILDIGCGASCIYPLIGQHEYGWRFTGTDINPQAIRVASAIVEANPGLNRLIRLRRQKNSGAIFHGVIHKNERFAATLCNPPFYASADEALQETQRKRHNLRLAHKALRNFGGQSDELWCDGGEQAFIGRMIEESKAFAQQCLWFTTLVSRQDNLPALQRTLRTAGALRVKIVNMAQGQKQSRFIAWSFIRDDAAGRWLAK</sequence>
<keyword evidence="1 6" id="KW-0963">Cytoplasm</keyword>
<dbReference type="AlphaFoldDB" id="A0A5J5FWH7"/>
<gene>
    <name evidence="6 7" type="primary">rlmF</name>
    <name evidence="7" type="ORF">FJU30_17110</name>
</gene>
<keyword evidence="8" id="KW-1185">Reference proteome</keyword>